<dbReference type="SMART" id="SM00028">
    <property type="entry name" value="TPR"/>
    <property type="match status" value="2"/>
</dbReference>
<feature type="domain" description="CHAT" evidence="3">
    <location>
        <begin position="611"/>
        <end position="870"/>
    </location>
</feature>
<feature type="signal peptide" evidence="2">
    <location>
        <begin position="1"/>
        <end position="22"/>
    </location>
</feature>
<dbReference type="EMBL" id="JAPTGG010000008">
    <property type="protein sequence ID" value="MCZ0865791.1"/>
    <property type="molecule type" value="Genomic_DNA"/>
</dbReference>
<keyword evidence="2" id="KW-0732">Signal</keyword>
<evidence type="ECO:0000259" key="3">
    <source>
        <dbReference type="Pfam" id="PF12770"/>
    </source>
</evidence>
<dbReference type="Proteomes" id="UP001069090">
    <property type="component" value="Unassembled WGS sequence"/>
</dbReference>
<reference evidence="4 5" key="1">
    <citation type="submission" date="2022-12" db="EMBL/GenBank/DDBJ databases">
        <title>Dasania phycosphaerae sp. nov., isolated from particulate material of the south coast of Korea.</title>
        <authorList>
            <person name="Jiang Y."/>
        </authorList>
    </citation>
    <scope>NUCLEOTIDE SEQUENCE [LARGE SCALE GENOMIC DNA]</scope>
    <source>
        <strain evidence="4 5">GY-19</strain>
    </source>
</reference>
<gene>
    <name evidence="4" type="ORF">O0V09_11290</name>
</gene>
<evidence type="ECO:0000256" key="1">
    <source>
        <dbReference type="SAM" id="Coils"/>
    </source>
</evidence>
<dbReference type="RefSeq" id="WP_258331931.1">
    <property type="nucleotide sequence ID" value="NZ_JAPTGG010000008.1"/>
</dbReference>
<dbReference type="PANTHER" id="PTHR10098">
    <property type="entry name" value="RAPSYN-RELATED"/>
    <property type="match status" value="1"/>
</dbReference>
<protein>
    <submittedName>
        <fullName evidence="4">CHAT domain-containing protein</fullName>
    </submittedName>
</protein>
<proteinExistence type="predicted"/>
<dbReference type="Pfam" id="PF12770">
    <property type="entry name" value="CHAT"/>
    <property type="match status" value="1"/>
</dbReference>
<sequence length="871" mass="96383">MKKALLLASFLPLLTAASVSLAAPYPALLSDDTDEAMMAPTELHYEGQLQALTQRYQPRDLSDQITRLDALCHAHLSLGHYSQFYDCMAVWQRSSFALTLGLMRKHNQYPEYASYARAGQPLIAETPYTTALFPQEVEARKHRLLAEAWFQLGQYTQALDHANSALKNYYELGEQQWQAPSQRSDLSFMYVYAGGPQPDNQGKRSSDDYALPGGNEKFHWSYDILMSATLAAQSEIRLGRPQLAAEHIKTITRLHKTSDGGDIHNSFQRARQYYLNTVLFELGDYQHMRPMTISASEIGQTLMGYFAVGSSAVLAVGDFVTALSGFNSNGAFAKMAGFSANYGLDALTERLFTGLQFREQLQLALIAANNKDWALSLKHANNILNDGDSASFSEIRWLSAYQKGYALEQQGQLAAALQAYELAMQLVENSRGNISVESQKIGFVGDKASAYQRAIALLIKLGRDEQAFVTAERARSRALVDMLADSQARREQLPNSISLAPLAFNPQPAATAATSTGLRGLKNSRRDRAAIKQIETQSLTTVTPFNAQELQALLSPTQVLVEYLELDDQWYAFKVTANNIQTLKLNAAQLNLRISDYRKQLQNKNSQRYKQLSQQLYQELISPLQLNDHAELTIVASGALHYLPFASLHSGQQFLIEQRAISHLPSASVAAFLNRDSANKQHSLLAMGNPTVDLPGAEQEVKRIATLINNSAIVTQQQATETLLKQQGQQYGILHIASHGEFNSRRAQQSRLLLAKDASNDGELTMGEVYQLQLNASLVVLSACETGLGSLANGDEVIGLTRGFLYAGSDNIIASLWKVDDSGTQQLMNLFYQGISQQNYGQALRSAQQQMINSSNNHPFYWAAFQLTGQG</sequence>
<dbReference type="PANTHER" id="PTHR10098:SF108">
    <property type="entry name" value="TETRATRICOPEPTIDE REPEAT PROTEIN 28"/>
    <property type="match status" value="1"/>
</dbReference>
<organism evidence="4 5">
    <name type="scientific">Dasania phycosphaerae</name>
    <dbReference type="NCBI Taxonomy" id="2950436"/>
    <lineage>
        <taxon>Bacteria</taxon>
        <taxon>Pseudomonadati</taxon>
        <taxon>Pseudomonadota</taxon>
        <taxon>Gammaproteobacteria</taxon>
        <taxon>Cellvibrionales</taxon>
        <taxon>Spongiibacteraceae</taxon>
        <taxon>Dasania</taxon>
    </lineage>
</organism>
<feature type="chain" id="PRO_5039946369" evidence="2">
    <location>
        <begin position="23"/>
        <end position="871"/>
    </location>
</feature>
<evidence type="ECO:0000313" key="5">
    <source>
        <dbReference type="Proteomes" id="UP001069090"/>
    </source>
</evidence>
<dbReference type="InterPro" id="IPR011990">
    <property type="entry name" value="TPR-like_helical_dom_sf"/>
</dbReference>
<dbReference type="Gene3D" id="1.25.40.10">
    <property type="entry name" value="Tetratricopeptide repeat domain"/>
    <property type="match status" value="1"/>
</dbReference>
<name>A0A9J6RNS9_9GAMM</name>
<accession>A0A9J6RNS9</accession>
<evidence type="ECO:0000256" key="2">
    <source>
        <dbReference type="SAM" id="SignalP"/>
    </source>
</evidence>
<dbReference type="InterPro" id="IPR019734">
    <property type="entry name" value="TPR_rpt"/>
</dbReference>
<keyword evidence="1" id="KW-0175">Coiled coil</keyword>
<feature type="coiled-coil region" evidence="1">
    <location>
        <begin position="580"/>
        <end position="607"/>
    </location>
</feature>
<evidence type="ECO:0000313" key="4">
    <source>
        <dbReference type="EMBL" id="MCZ0865791.1"/>
    </source>
</evidence>
<dbReference type="InterPro" id="IPR024983">
    <property type="entry name" value="CHAT_dom"/>
</dbReference>
<keyword evidence="5" id="KW-1185">Reference proteome</keyword>
<dbReference type="AlphaFoldDB" id="A0A9J6RNS9"/>
<dbReference type="SUPFAM" id="SSF48452">
    <property type="entry name" value="TPR-like"/>
    <property type="match status" value="1"/>
</dbReference>
<comment type="caution">
    <text evidence="4">The sequence shown here is derived from an EMBL/GenBank/DDBJ whole genome shotgun (WGS) entry which is preliminary data.</text>
</comment>